<dbReference type="EMBL" id="JARQWQ010000010">
    <property type="protein sequence ID" value="KAK2569206.1"/>
    <property type="molecule type" value="Genomic_DNA"/>
</dbReference>
<feature type="domain" description="C2H2-type" evidence="11">
    <location>
        <begin position="324"/>
        <end position="351"/>
    </location>
</feature>
<keyword evidence="6" id="KW-0862">Zinc</keyword>
<evidence type="ECO:0000256" key="10">
    <source>
        <dbReference type="SAM" id="MobiDB-lite"/>
    </source>
</evidence>
<evidence type="ECO:0000313" key="13">
    <source>
        <dbReference type="Proteomes" id="UP001249851"/>
    </source>
</evidence>
<evidence type="ECO:0000256" key="3">
    <source>
        <dbReference type="ARBA" id="ARBA00022723"/>
    </source>
</evidence>
<evidence type="ECO:0000256" key="6">
    <source>
        <dbReference type="ARBA" id="ARBA00022833"/>
    </source>
</evidence>
<feature type="region of interest" description="Disordered" evidence="10">
    <location>
        <begin position="114"/>
        <end position="176"/>
    </location>
</feature>
<evidence type="ECO:0000313" key="12">
    <source>
        <dbReference type="EMBL" id="KAK2569206.1"/>
    </source>
</evidence>
<dbReference type="FunFam" id="3.30.160.60:FF:000041">
    <property type="entry name" value="Zinc finger protein ZIC 1"/>
    <property type="match status" value="1"/>
</dbReference>
<dbReference type="InterPro" id="IPR056436">
    <property type="entry name" value="Znf-C2H2_ZIC1-5/GLI1-3-like"/>
</dbReference>
<evidence type="ECO:0000256" key="8">
    <source>
        <dbReference type="ARBA" id="ARBA00023242"/>
    </source>
</evidence>
<dbReference type="FunFam" id="3.30.160.60:FF:000104">
    <property type="entry name" value="Transcriptional repressor protein YY1"/>
    <property type="match status" value="1"/>
</dbReference>
<keyword evidence="3" id="KW-0479">Metal-binding</keyword>
<dbReference type="Gene3D" id="3.30.160.60">
    <property type="entry name" value="Classic Zinc Finger"/>
    <property type="match status" value="4"/>
</dbReference>
<feature type="region of interest" description="Disordered" evidence="10">
    <location>
        <begin position="54"/>
        <end position="92"/>
    </location>
</feature>
<keyword evidence="13" id="KW-1185">Reference proteome</keyword>
<feature type="domain" description="C2H2-type" evidence="11">
    <location>
        <begin position="352"/>
        <end position="381"/>
    </location>
</feature>
<evidence type="ECO:0000256" key="2">
    <source>
        <dbReference type="ARBA" id="ARBA00010831"/>
    </source>
</evidence>
<keyword evidence="8" id="KW-0539">Nucleus</keyword>
<feature type="domain" description="C2H2-type" evidence="11">
    <location>
        <begin position="412"/>
        <end position="441"/>
    </location>
</feature>
<dbReference type="SMART" id="SM00355">
    <property type="entry name" value="ZnF_C2H2"/>
    <property type="match status" value="5"/>
</dbReference>
<sequence length="465" mass="52975">MGSEGMFHFRPPIVVKAEPLENPPRFDYTSLSSQTESRVVFRNYFEVQTDSNLMERSNSVESLQSHSSGEHSYAHSRSDENDRISVNPFPSPREDAAKSEYFSFPAYRADWNNRASGESEESEKEYFDEEREGDDDAASDYGHKSPINGHDVCQVFSSDASPRDLSSSKETTSRAQQEIVIPGIPSNTHNGINIVFHKHCKLDVETPGKLYTRETYSPNEDYLTRVDRFAPDVPPSLVYATRSESQISSSQQSWRQNEETRLSVYDAKSPSARSSVLICQWIQLGKMVNHVCGMGFCRIEDLVTHITDVHLATATPAGFVCCWKECIRNGMPFKAKYKLINHIRVHTGEKPFTCNQPGCRKSFARAENLKIHVRTHTGERPFACEFKGCDKRFANSSDRRKHIHVHTLEKPYRCKYVGCDKSYTHPSSLRKHMKVHGLRSEEHFKVVHSLALSSPPGIFRQRTDI</sequence>
<keyword evidence="4" id="KW-0677">Repeat</keyword>
<dbReference type="GO" id="GO:0008270">
    <property type="term" value="F:zinc ion binding"/>
    <property type="evidence" value="ECO:0007669"/>
    <property type="project" value="UniProtKB-KW"/>
</dbReference>
<comment type="subcellular location">
    <subcellularLocation>
        <location evidence="1">Nucleus</location>
    </subcellularLocation>
</comment>
<dbReference type="PANTHER" id="PTHR45718">
    <property type="entry name" value="TRANSCRIPTIONAL ACTIVATOR CUBITUS INTERRUPTUS"/>
    <property type="match status" value="1"/>
</dbReference>
<reference evidence="12" key="1">
    <citation type="journal article" date="2023" name="G3 (Bethesda)">
        <title>Whole genome assembly and annotation of the endangered Caribbean coral Acropora cervicornis.</title>
        <authorList>
            <person name="Selwyn J.D."/>
            <person name="Vollmer S.V."/>
        </authorList>
    </citation>
    <scope>NUCLEOTIDE SEQUENCE</scope>
    <source>
        <strain evidence="12">K2</strain>
    </source>
</reference>
<dbReference type="GO" id="GO:0000981">
    <property type="term" value="F:DNA-binding transcription factor activity, RNA polymerase II-specific"/>
    <property type="evidence" value="ECO:0007669"/>
    <property type="project" value="TreeGrafter"/>
</dbReference>
<keyword evidence="7" id="KW-0238">DNA-binding</keyword>
<comment type="caution">
    <text evidence="12">The sequence shown here is derived from an EMBL/GenBank/DDBJ whole genome shotgun (WGS) entry which is preliminary data.</text>
</comment>
<comment type="similarity">
    <text evidence="2">Belongs to the GLI C2H2-type zinc-finger protein family.</text>
</comment>
<dbReference type="Pfam" id="PF00096">
    <property type="entry name" value="zf-C2H2"/>
    <property type="match status" value="2"/>
</dbReference>
<dbReference type="AlphaFoldDB" id="A0AAD9VCB5"/>
<dbReference type="FunFam" id="3.30.160.60:FF:000031">
    <property type="entry name" value="GLI family zinc finger 3"/>
    <property type="match status" value="1"/>
</dbReference>
<dbReference type="InterPro" id="IPR036236">
    <property type="entry name" value="Znf_C2H2_sf"/>
</dbReference>
<feature type="compositionally biased region" description="Acidic residues" evidence="10">
    <location>
        <begin position="118"/>
        <end position="138"/>
    </location>
</feature>
<dbReference type="Proteomes" id="UP001249851">
    <property type="component" value="Unassembled WGS sequence"/>
</dbReference>
<evidence type="ECO:0000256" key="1">
    <source>
        <dbReference type="ARBA" id="ARBA00004123"/>
    </source>
</evidence>
<dbReference type="FunFam" id="3.30.160.60:FF:000039">
    <property type="entry name" value="Zinc finger protein ZIC 1"/>
    <property type="match status" value="1"/>
</dbReference>
<evidence type="ECO:0000256" key="7">
    <source>
        <dbReference type="ARBA" id="ARBA00023125"/>
    </source>
</evidence>
<dbReference type="InterPro" id="IPR013087">
    <property type="entry name" value="Znf_C2H2_type"/>
</dbReference>
<keyword evidence="5 9" id="KW-0863">Zinc-finger</keyword>
<name>A0AAD9VCB5_ACRCE</name>
<evidence type="ECO:0000256" key="4">
    <source>
        <dbReference type="ARBA" id="ARBA00022737"/>
    </source>
</evidence>
<feature type="compositionally biased region" description="Polar residues" evidence="10">
    <location>
        <begin position="54"/>
        <end position="67"/>
    </location>
</feature>
<accession>A0AAD9VCB5</accession>
<dbReference type="Pfam" id="PF23561">
    <property type="entry name" value="zf-C2H2_15"/>
    <property type="match status" value="1"/>
</dbReference>
<dbReference type="PANTHER" id="PTHR45718:SF8">
    <property type="entry name" value="GLIS FAMILY ZINC FINGER 2"/>
    <property type="match status" value="1"/>
</dbReference>
<dbReference type="InterPro" id="IPR043359">
    <property type="entry name" value="GLI-like"/>
</dbReference>
<protein>
    <submittedName>
        <fullName evidence="12">Zinc finger protein ZIC 4</fullName>
    </submittedName>
</protein>
<dbReference type="SUPFAM" id="SSF57667">
    <property type="entry name" value="beta-beta-alpha zinc fingers"/>
    <property type="match status" value="2"/>
</dbReference>
<feature type="domain" description="C2H2-type" evidence="11">
    <location>
        <begin position="382"/>
        <end position="411"/>
    </location>
</feature>
<dbReference type="PROSITE" id="PS50157">
    <property type="entry name" value="ZINC_FINGER_C2H2_2"/>
    <property type="match status" value="4"/>
</dbReference>
<dbReference type="GO" id="GO:0005634">
    <property type="term" value="C:nucleus"/>
    <property type="evidence" value="ECO:0007669"/>
    <property type="project" value="UniProtKB-SubCell"/>
</dbReference>
<gene>
    <name evidence="12" type="ORF">P5673_006106</name>
</gene>
<dbReference type="PROSITE" id="PS00028">
    <property type="entry name" value="ZINC_FINGER_C2H2_1"/>
    <property type="match status" value="3"/>
</dbReference>
<evidence type="ECO:0000256" key="9">
    <source>
        <dbReference type="PROSITE-ProRule" id="PRU00042"/>
    </source>
</evidence>
<feature type="compositionally biased region" description="Basic and acidic residues" evidence="10">
    <location>
        <begin position="68"/>
        <end position="83"/>
    </location>
</feature>
<organism evidence="12 13">
    <name type="scientific">Acropora cervicornis</name>
    <name type="common">Staghorn coral</name>
    <dbReference type="NCBI Taxonomy" id="6130"/>
    <lineage>
        <taxon>Eukaryota</taxon>
        <taxon>Metazoa</taxon>
        <taxon>Cnidaria</taxon>
        <taxon>Anthozoa</taxon>
        <taxon>Hexacorallia</taxon>
        <taxon>Scleractinia</taxon>
        <taxon>Astrocoeniina</taxon>
        <taxon>Acroporidae</taxon>
        <taxon>Acropora</taxon>
    </lineage>
</organism>
<evidence type="ECO:0000259" key="11">
    <source>
        <dbReference type="PROSITE" id="PS50157"/>
    </source>
</evidence>
<proteinExistence type="inferred from homology"/>
<evidence type="ECO:0000256" key="5">
    <source>
        <dbReference type="ARBA" id="ARBA00022771"/>
    </source>
</evidence>
<reference evidence="12" key="2">
    <citation type="journal article" date="2023" name="Science">
        <title>Genomic signatures of disease resistance in endangered staghorn corals.</title>
        <authorList>
            <person name="Vollmer S.V."/>
            <person name="Selwyn J.D."/>
            <person name="Despard B.A."/>
            <person name="Roesel C.L."/>
        </authorList>
    </citation>
    <scope>NUCLEOTIDE SEQUENCE</scope>
    <source>
        <strain evidence="12">K2</strain>
    </source>
</reference>
<dbReference type="GO" id="GO:0000978">
    <property type="term" value="F:RNA polymerase II cis-regulatory region sequence-specific DNA binding"/>
    <property type="evidence" value="ECO:0007669"/>
    <property type="project" value="TreeGrafter"/>
</dbReference>